<dbReference type="PROSITE" id="PS50075">
    <property type="entry name" value="CARRIER"/>
    <property type="match status" value="1"/>
</dbReference>
<comment type="caution">
    <text evidence="2">The sequence shown here is derived from an EMBL/GenBank/DDBJ whole genome shotgun (WGS) entry which is preliminary data.</text>
</comment>
<proteinExistence type="predicted"/>
<dbReference type="SUPFAM" id="SSF47336">
    <property type="entry name" value="ACP-like"/>
    <property type="match status" value="1"/>
</dbReference>
<reference evidence="2 3" key="1">
    <citation type="journal article" date="2014" name="Int. J. Syst. Evol. Microbiol.">
        <title>Solimonas terrae sp. nov., isolated from soil.</title>
        <authorList>
            <person name="Kim S.J."/>
            <person name="Moon J.Y."/>
            <person name="Weon H.Y."/>
            <person name="Ahn J.H."/>
            <person name="Chen W.M."/>
            <person name="Kwon S.W."/>
        </authorList>
    </citation>
    <scope>NUCLEOTIDE SEQUENCE [LARGE SCALE GENOMIC DNA]</scope>
    <source>
        <strain evidence="2 3">KIS83-12</strain>
    </source>
</reference>
<keyword evidence="3" id="KW-1185">Reference proteome</keyword>
<dbReference type="Proteomes" id="UP000472676">
    <property type="component" value="Unassembled WGS sequence"/>
</dbReference>
<organism evidence="2 3">
    <name type="scientific">Solimonas terrae</name>
    <dbReference type="NCBI Taxonomy" id="1396819"/>
    <lineage>
        <taxon>Bacteria</taxon>
        <taxon>Pseudomonadati</taxon>
        <taxon>Pseudomonadota</taxon>
        <taxon>Gammaproteobacteria</taxon>
        <taxon>Nevskiales</taxon>
        <taxon>Nevskiaceae</taxon>
        <taxon>Solimonas</taxon>
    </lineage>
</organism>
<gene>
    <name evidence="2" type="ORF">G7Y85_02540</name>
</gene>
<dbReference type="Pfam" id="PF00550">
    <property type="entry name" value="PP-binding"/>
    <property type="match status" value="1"/>
</dbReference>
<dbReference type="EMBL" id="JAAMOW010000001">
    <property type="protein sequence ID" value="NGY03632.1"/>
    <property type="molecule type" value="Genomic_DNA"/>
</dbReference>
<dbReference type="RefSeq" id="WP_166251202.1">
    <property type="nucleotide sequence ID" value="NZ_JAAMOW010000001.1"/>
</dbReference>
<evidence type="ECO:0000313" key="2">
    <source>
        <dbReference type="EMBL" id="NGY03632.1"/>
    </source>
</evidence>
<dbReference type="InterPro" id="IPR009081">
    <property type="entry name" value="PP-bd_ACP"/>
</dbReference>
<dbReference type="AlphaFoldDB" id="A0A6M2BLN9"/>
<feature type="domain" description="Carrier" evidence="1">
    <location>
        <begin position="2"/>
        <end position="78"/>
    </location>
</feature>
<evidence type="ECO:0000313" key="3">
    <source>
        <dbReference type="Proteomes" id="UP000472676"/>
    </source>
</evidence>
<protein>
    <submittedName>
        <fullName evidence="2">Acyl carrier protein</fullName>
    </submittedName>
</protein>
<name>A0A6M2BLN9_9GAMM</name>
<dbReference type="InterPro" id="IPR036736">
    <property type="entry name" value="ACP-like_sf"/>
</dbReference>
<accession>A0A6M2BLN9</accession>
<sequence>MQLSEIREQIIAGLHQARPDVPDIGGATRIVQDLELDSVAVMDFILSVEDRFDISIPLDRVADIVTVDDLAQVVERLGNAERA</sequence>
<dbReference type="Gene3D" id="1.10.1200.10">
    <property type="entry name" value="ACP-like"/>
    <property type="match status" value="1"/>
</dbReference>
<evidence type="ECO:0000259" key="1">
    <source>
        <dbReference type="PROSITE" id="PS50075"/>
    </source>
</evidence>